<evidence type="ECO:0000256" key="8">
    <source>
        <dbReference type="ARBA" id="ARBA00047380"/>
    </source>
</evidence>
<evidence type="ECO:0000256" key="5">
    <source>
        <dbReference type="ARBA" id="ARBA00022840"/>
    </source>
</evidence>
<sequence>MSRLMPSIGIECHVQLSTKSKLFSAAGNDARGAAPNTLISPLCLGLPGTLPVLNGAAVDLAIAAGLALNARIASLSSFDRKHYFYPDLPKGYQITQLDKPIVGAGRLKVPLSDGVFEVGIIRAHLEEDAGKLTHPPGSDISLVDLNRAGTPLLEIVSAPDMHGPAEAKAYAQELYLTMVMARVTDGDLYHGNMRFDVNVSLSADPDKLGVRAEIKNLNSFRSVERAVAYEIKRQQELINAGESLVQQTRGWDEATQTTKEQRTKETATDYRYFPDPDIPPLALAGDRIAAIKKQLPMLPWDYRASWSKLNLDGSVVTALLGRPAYASIVSSIKDEHGEAHARRVAHWLAGLTPPPGDKSNVPEPANFTAADLVELSAMVEEGALSATAAKQVLAALPGSGQSPRQIAEKMNLSQLSDRSALVNELDKLLKEDAAAARALADYQSGNLHAGSYIIGQLMKRTGGKANPALAAELLKRLDR</sequence>
<evidence type="ECO:0000256" key="1">
    <source>
        <dbReference type="ARBA" id="ARBA00005306"/>
    </source>
</evidence>
<feature type="domain" description="Asn/Gln amidotransferase" evidence="11">
    <location>
        <begin position="323"/>
        <end position="477"/>
    </location>
</feature>
<evidence type="ECO:0000256" key="2">
    <source>
        <dbReference type="ARBA" id="ARBA00011123"/>
    </source>
</evidence>
<evidence type="ECO:0000256" key="6">
    <source>
        <dbReference type="ARBA" id="ARBA00022917"/>
    </source>
</evidence>
<dbReference type="NCBIfam" id="NF004012">
    <property type="entry name" value="PRK05477.1-2"/>
    <property type="match status" value="1"/>
</dbReference>
<evidence type="ECO:0000313" key="13">
    <source>
        <dbReference type="Proteomes" id="UP000289269"/>
    </source>
</evidence>
<comment type="catalytic activity">
    <reaction evidence="9 10">
        <text>L-glutamyl-tRNA(Gln) + L-glutamine + ATP + H2O = L-glutaminyl-tRNA(Gln) + L-glutamate + ADP + phosphate + H(+)</text>
        <dbReference type="Rhea" id="RHEA:17521"/>
        <dbReference type="Rhea" id="RHEA-COMP:9681"/>
        <dbReference type="Rhea" id="RHEA-COMP:9684"/>
        <dbReference type="ChEBI" id="CHEBI:15377"/>
        <dbReference type="ChEBI" id="CHEBI:15378"/>
        <dbReference type="ChEBI" id="CHEBI:29985"/>
        <dbReference type="ChEBI" id="CHEBI:30616"/>
        <dbReference type="ChEBI" id="CHEBI:43474"/>
        <dbReference type="ChEBI" id="CHEBI:58359"/>
        <dbReference type="ChEBI" id="CHEBI:78520"/>
        <dbReference type="ChEBI" id="CHEBI:78521"/>
        <dbReference type="ChEBI" id="CHEBI:456216"/>
    </reaction>
</comment>
<dbReference type="EMBL" id="SCKW01000022">
    <property type="protein sequence ID" value="RWZ79019.1"/>
    <property type="molecule type" value="Genomic_DNA"/>
</dbReference>
<dbReference type="GO" id="GO:0005524">
    <property type="term" value="F:ATP binding"/>
    <property type="evidence" value="ECO:0007669"/>
    <property type="project" value="UniProtKB-KW"/>
</dbReference>
<dbReference type="PANTHER" id="PTHR11659:SF0">
    <property type="entry name" value="GLUTAMYL-TRNA(GLN) AMIDOTRANSFERASE SUBUNIT B, MITOCHONDRIAL"/>
    <property type="match status" value="1"/>
</dbReference>
<dbReference type="InterPro" id="IPR003789">
    <property type="entry name" value="Asn/Gln_tRNA_amidoTrase-B-like"/>
</dbReference>
<dbReference type="GO" id="GO:0070681">
    <property type="term" value="P:glutaminyl-tRNAGln biosynthesis via transamidation"/>
    <property type="evidence" value="ECO:0007669"/>
    <property type="project" value="TreeGrafter"/>
</dbReference>
<gene>
    <name evidence="10 12" type="primary">gatB</name>
    <name evidence="12" type="ORF">EOT04_02360</name>
</gene>
<keyword evidence="13" id="KW-1185">Reference proteome</keyword>
<dbReference type="PROSITE" id="PS01234">
    <property type="entry name" value="GATB"/>
    <property type="match status" value="1"/>
</dbReference>
<reference evidence="12" key="1">
    <citation type="submission" date="2019-01" db="EMBL/GenBank/DDBJ databases">
        <title>Genomic signatures and co-occurrence patterns of the ultra-small Saccharimodia (Patescibacteria phylum) suggest a symbiotic lifestyle.</title>
        <authorList>
            <person name="Lemos L."/>
            <person name="Medeiros J."/>
            <person name="Andreote F."/>
            <person name="Fernandes G."/>
            <person name="Varani A."/>
            <person name="Oliveira G."/>
            <person name="Pylro V."/>
        </authorList>
    </citation>
    <scope>NUCLEOTIDE SEQUENCE [LARGE SCALE GENOMIC DNA]</scope>
    <source>
        <strain evidence="12">AMD01</strain>
    </source>
</reference>
<protein>
    <recommendedName>
        <fullName evidence="10">Aspartyl/glutamyl-tRNA(Asn/Gln) amidotransferase subunit B</fullName>
        <shortName evidence="10">Asp/Glu-ADT subunit B</shortName>
        <ecNumber evidence="10">6.3.5.-</ecNumber>
    </recommendedName>
</protein>
<keyword evidence="6 10" id="KW-0648">Protein biosynthesis</keyword>
<dbReference type="InterPro" id="IPR006075">
    <property type="entry name" value="Asn/Gln-tRNA_Trfase_suB/E_cat"/>
</dbReference>
<evidence type="ECO:0000256" key="9">
    <source>
        <dbReference type="ARBA" id="ARBA00047913"/>
    </source>
</evidence>
<dbReference type="NCBIfam" id="NF004014">
    <property type="entry name" value="PRK05477.1-4"/>
    <property type="match status" value="1"/>
</dbReference>
<dbReference type="InterPro" id="IPR017959">
    <property type="entry name" value="Asn/Gln-tRNA_amidoTrfase_suB/E"/>
</dbReference>
<dbReference type="SUPFAM" id="SSF89095">
    <property type="entry name" value="GatB/YqeY motif"/>
    <property type="match status" value="1"/>
</dbReference>
<organism evidence="12 13">
    <name type="scientific">Candidatus Chaera renei</name>
    <dbReference type="NCBI Taxonomy" id="2506947"/>
    <lineage>
        <taxon>Bacteria</taxon>
        <taxon>Candidatus Saccharimonadota</taxon>
        <taxon>Candidatus Saccharimonadia</taxon>
        <taxon>Candidatus Saccharimonadales</taxon>
        <taxon>Candidatus Saccharimonadaceae</taxon>
        <taxon>Candidatus Chaera</taxon>
    </lineage>
</organism>
<dbReference type="InterPro" id="IPR018027">
    <property type="entry name" value="Asn/Gln_amidotransferase"/>
</dbReference>
<dbReference type="InterPro" id="IPR017958">
    <property type="entry name" value="Gln-tRNA_amidoTrfase_suB_CS"/>
</dbReference>
<comment type="function">
    <text evidence="7 10">Allows the formation of correctly charged Asn-tRNA(Asn) or Gln-tRNA(Gln) through the transamidation of misacylated Asp-tRNA(Asn) or Glu-tRNA(Gln) in organisms which lack either or both of asparaginyl-tRNA or glutaminyl-tRNA synthetases. The reaction takes place in the presence of glutamine and ATP through an activated phospho-Asp-tRNA(Asn) or phospho-Glu-tRNA(Gln).</text>
</comment>
<dbReference type="InterPro" id="IPR023168">
    <property type="entry name" value="GatB_Yqey_C_2"/>
</dbReference>
<evidence type="ECO:0000256" key="10">
    <source>
        <dbReference type="HAMAP-Rule" id="MF_00121"/>
    </source>
</evidence>
<dbReference type="SMART" id="SM00845">
    <property type="entry name" value="GatB_Yqey"/>
    <property type="match status" value="1"/>
</dbReference>
<dbReference type="Gene3D" id="1.10.10.410">
    <property type="match status" value="1"/>
</dbReference>
<comment type="similarity">
    <text evidence="1 10">Belongs to the GatB/GatE family. GatB subfamily.</text>
</comment>
<dbReference type="GO" id="GO:0050567">
    <property type="term" value="F:glutaminyl-tRNA synthase (glutamine-hydrolyzing) activity"/>
    <property type="evidence" value="ECO:0007669"/>
    <property type="project" value="UniProtKB-UniRule"/>
</dbReference>
<dbReference type="Pfam" id="PF02934">
    <property type="entry name" value="GatB_N"/>
    <property type="match status" value="1"/>
</dbReference>
<accession>A0A4Q0AIG4</accession>
<evidence type="ECO:0000256" key="4">
    <source>
        <dbReference type="ARBA" id="ARBA00022741"/>
    </source>
</evidence>
<evidence type="ECO:0000256" key="7">
    <source>
        <dbReference type="ARBA" id="ARBA00024799"/>
    </source>
</evidence>
<dbReference type="PANTHER" id="PTHR11659">
    <property type="entry name" value="GLUTAMYL-TRNA GLN AMIDOTRANSFERASE SUBUNIT B MITOCHONDRIAL AND PROKARYOTIC PET112-RELATED"/>
    <property type="match status" value="1"/>
</dbReference>
<comment type="subunit">
    <text evidence="2 10">Heterotrimer of A, B and C subunits.</text>
</comment>
<dbReference type="HAMAP" id="MF_00121">
    <property type="entry name" value="GatB"/>
    <property type="match status" value="1"/>
</dbReference>
<dbReference type="GO" id="GO:0006412">
    <property type="term" value="P:translation"/>
    <property type="evidence" value="ECO:0007669"/>
    <property type="project" value="UniProtKB-UniRule"/>
</dbReference>
<comment type="catalytic activity">
    <reaction evidence="8 10">
        <text>L-aspartyl-tRNA(Asn) + L-glutamine + ATP + H2O = L-asparaginyl-tRNA(Asn) + L-glutamate + ADP + phosphate + 2 H(+)</text>
        <dbReference type="Rhea" id="RHEA:14513"/>
        <dbReference type="Rhea" id="RHEA-COMP:9674"/>
        <dbReference type="Rhea" id="RHEA-COMP:9677"/>
        <dbReference type="ChEBI" id="CHEBI:15377"/>
        <dbReference type="ChEBI" id="CHEBI:15378"/>
        <dbReference type="ChEBI" id="CHEBI:29985"/>
        <dbReference type="ChEBI" id="CHEBI:30616"/>
        <dbReference type="ChEBI" id="CHEBI:43474"/>
        <dbReference type="ChEBI" id="CHEBI:58359"/>
        <dbReference type="ChEBI" id="CHEBI:78515"/>
        <dbReference type="ChEBI" id="CHEBI:78516"/>
        <dbReference type="ChEBI" id="CHEBI:456216"/>
    </reaction>
</comment>
<keyword evidence="4 10" id="KW-0547">Nucleotide-binding</keyword>
<dbReference type="AlphaFoldDB" id="A0A4Q0AIG4"/>
<dbReference type="EC" id="6.3.5.-" evidence="10"/>
<dbReference type="GO" id="GO:0016740">
    <property type="term" value="F:transferase activity"/>
    <property type="evidence" value="ECO:0007669"/>
    <property type="project" value="UniProtKB-KW"/>
</dbReference>
<dbReference type="Pfam" id="PF02637">
    <property type="entry name" value="GatB_Yqey"/>
    <property type="match status" value="1"/>
</dbReference>
<dbReference type="Proteomes" id="UP000289269">
    <property type="component" value="Unassembled WGS sequence"/>
</dbReference>
<keyword evidence="5 10" id="KW-0067">ATP-binding</keyword>
<dbReference type="GO" id="GO:0050566">
    <property type="term" value="F:asparaginyl-tRNA synthase (glutamine-hydrolyzing) activity"/>
    <property type="evidence" value="ECO:0007669"/>
    <property type="project" value="RHEA"/>
</dbReference>
<evidence type="ECO:0000313" key="12">
    <source>
        <dbReference type="EMBL" id="RWZ79019.1"/>
    </source>
</evidence>
<keyword evidence="3 10" id="KW-0436">Ligase</keyword>
<evidence type="ECO:0000256" key="3">
    <source>
        <dbReference type="ARBA" id="ARBA00022598"/>
    </source>
</evidence>
<dbReference type="InterPro" id="IPR014746">
    <property type="entry name" value="Gln_synth/guanido_kin_cat_dom"/>
</dbReference>
<dbReference type="InterPro" id="IPR004413">
    <property type="entry name" value="GatB"/>
</dbReference>
<comment type="caution">
    <text evidence="12">The sequence shown here is derived from an EMBL/GenBank/DDBJ whole genome shotgun (WGS) entry which is preliminary data.</text>
</comment>
<dbReference type="NCBIfam" id="TIGR00133">
    <property type="entry name" value="gatB"/>
    <property type="match status" value="1"/>
</dbReference>
<proteinExistence type="inferred from homology"/>
<evidence type="ECO:0000259" key="11">
    <source>
        <dbReference type="SMART" id="SM00845"/>
    </source>
</evidence>
<name>A0A4Q0AIG4_9BACT</name>
<dbReference type="SUPFAM" id="SSF55931">
    <property type="entry name" value="Glutamine synthetase/guanido kinase"/>
    <property type="match status" value="1"/>
</dbReference>